<dbReference type="RefSeq" id="WP_140008529.1">
    <property type="nucleotide sequence ID" value="NZ_JBHMDG010000001.1"/>
</dbReference>
<gene>
    <name evidence="1" type="ORF">ACFFRI_01080</name>
</gene>
<evidence type="ECO:0000313" key="2">
    <source>
        <dbReference type="Proteomes" id="UP001589750"/>
    </source>
</evidence>
<name>A0ABV5K4E8_9ACTN</name>
<dbReference type="EMBL" id="JBHMDG010000001">
    <property type="protein sequence ID" value="MFB9311621.1"/>
    <property type="molecule type" value="Genomic_DNA"/>
</dbReference>
<proteinExistence type="predicted"/>
<reference evidence="1 2" key="1">
    <citation type="submission" date="2024-09" db="EMBL/GenBank/DDBJ databases">
        <authorList>
            <person name="Sun Q."/>
            <person name="Mori K."/>
        </authorList>
    </citation>
    <scope>NUCLEOTIDE SEQUENCE [LARGE SCALE GENOMIC DNA]</scope>
    <source>
        <strain evidence="1 2">JCM 9626</strain>
    </source>
</reference>
<keyword evidence="2" id="KW-1185">Reference proteome</keyword>
<protein>
    <submittedName>
        <fullName evidence="1">Uncharacterized protein</fullName>
    </submittedName>
</protein>
<organism evidence="1 2">
    <name type="scientific">Nocardioides plantarum</name>
    <dbReference type="NCBI Taxonomy" id="29299"/>
    <lineage>
        <taxon>Bacteria</taxon>
        <taxon>Bacillati</taxon>
        <taxon>Actinomycetota</taxon>
        <taxon>Actinomycetes</taxon>
        <taxon>Propionibacteriales</taxon>
        <taxon>Nocardioidaceae</taxon>
        <taxon>Nocardioides</taxon>
    </lineage>
</organism>
<comment type="caution">
    <text evidence="1">The sequence shown here is derived from an EMBL/GenBank/DDBJ whole genome shotgun (WGS) entry which is preliminary data.</text>
</comment>
<sequence length="215" mass="22540">MVARTGLLVGCWGTAALLAVVLLVSLLRSEPTGADTPEAAVARLLQGIADTDPVAIVAAIDPAEADDPRRAGAAYDRLGERLLREGEAPPLDVTAVLAAAESQLDGSVDLTAVATVAALDLELEGLDLRSVPDPDDLGARRVFVLAGDLDVTLDPDRLPESRAGLGKASYSMPLAQGWVRDREEPIEPFLVAVERDGRWYVSLEASADGLLGPAR</sequence>
<accession>A0ABV5K4E8</accession>
<evidence type="ECO:0000313" key="1">
    <source>
        <dbReference type="EMBL" id="MFB9311621.1"/>
    </source>
</evidence>
<dbReference type="Proteomes" id="UP001589750">
    <property type="component" value="Unassembled WGS sequence"/>
</dbReference>